<dbReference type="EMBL" id="JAGGLB010000052">
    <property type="protein sequence ID" value="MBP1996581.1"/>
    <property type="molecule type" value="Genomic_DNA"/>
</dbReference>
<protein>
    <submittedName>
        <fullName evidence="3">Damage-inducible protein DinB</fullName>
    </submittedName>
</protein>
<gene>
    <name evidence="3" type="ORF">J2Z66_008229</name>
</gene>
<comment type="caution">
    <text evidence="3">The sequence shown here is derived from an EMBL/GenBank/DDBJ whole genome shotgun (WGS) entry which is preliminary data.</text>
</comment>
<dbReference type="Gene3D" id="1.20.120.450">
    <property type="entry name" value="dinb family like domain"/>
    <property type="match status" value="1"/>
</dbReference>
<dbReference type="Pfam" id="PF05163">
    <property type="entry name" value="DinB"/>
    <property type="match status" value="1"/>
</dbReference>
<dbReference type="PANTHER" id="PTHR37302">
    <property type="entry name" value="SLR1116 PROTEIN"/>
    <property type="match status" value="1"/>
</dbReference>
<keyword evidence="4" id="KW-1185">Reference proteome</keyword>
<name>A0ABS4JBW7_9BACL</name>
<dbReference type="PANTHER" id="PTHR37302:SF1">
    <property type="entry name" value="PROTEIN DINB"/>
    <property type="match status" value="1"/>
</dbReference>
<dbReference type="Proteomes" id="UP001519287">
    <property type="component" value="Unassembled WGS sequence"/>
</dbReference>
<dbReference type="SUPFAM" id="SSF109854">
    <property type="entry name" value="DinB/YfiT-like putative metalloenzymes"/>
    <property type="match status" value="1"/>
</dbReference>
<reference evidence="3 4" key="1">
    <citation type="submission" date="2021-03" db="EMBL/GenBank/DDBJ databases">
        <title>Genomic Encyclopedia of Type Strains, Phase IV (KMG-IV): sequencing the most valuable type-strain genomes for metagenomic binning, comparative biology and taxonomic classification.</title>
        <authorList>
            <person name="Goeker M."/>
        </authorList>
    </citation>
    <scope>NUCLEOTIDE SEQUENCE [LARGE SCALE GENOMIC DNA]</scope>
    <source>
        <strain evidence="3 4">DSM 26048</strain>
    </source>
</reference>
<dbReference type="InterPro" id="IPR007837">
    <property type="entry name" value="DinB"/>
</dbReference>
<evidence type="ECO:0000256" key="1">
    <source>
        <dbReference type="ARBA" id="ARBA00008635"/>
    </source>
</evidence>
<evidence type="ECO:0000256" key="2">
    <source>
        <dbReference type="ARBA" id="ARBA00022723"/>
    </source>
</evidence>
<accession>A0ABS4JBW7</accession>
<dbReference type="RefSeq" id="WP_209979169.1">
    <property type="nucleotide sequence ID" value="NZ_JAGGLB010000052.1"/>
</dbReference>
<proteinExistence type="inferred from homology"/>
<organism evidence="3 4">
    <name type="scientific">Paenibacillus eucommiae</name>
    <dbReference type="NCBI Taxonomy" id="1355755"/>
    <lineage>
        <taxon>Bacteria</taxon>
        <taxon>Bacillati</taxon>
        <taxon>Bacillota</taxon>
        <taxon>Bacilli</taxon>
        <taxon>Bacillales</taxon>
        <taxon>Paenibacillaceae</taxon>
        <taxon>Paenibacillus</taxon>
    </lineage>
</organism>
<evidence type="ECO:0000313" key="4">
    <source>
        <dbReference type="Proteomes" id="UP001519287"/>
    </source>
</evidence>
<sequence length="172" mass="19627">MKHYMMQQYDYHAWANNKVCAYLAELPEPTCFTSIQSIFPTIYDVLVHIYVIDSGWLSILATNGVAEFSPEYVEELTASTERLTNETKGKSLSEMGEMLSGLANRYHACFEQQQNVEAFCSYGDFNARYIDLVQHVVNHGTYHRGNITAMLRQLGHAGTQTDFSLYLYLQGK</sequence>
<keyword evidence="2" id="KW-0479">Metal-binding</keyword>
<evidence type="ECO:0000313" key="3">
    <source>
        <dbReference type="EMBL" id="MBP1996581.1"/>
    </source>
</evidence>
<dbReference type="InterPro" id="IPR034660">
    <property type="entry name" value="DinB/YfiT-like"/>
</dbReference>
<comment type="similarity">
    <text evidence="1">Belongs to the DinB family.</text>
</comment>